<name>A0A749LNC3_SALER</name>
<accession>A0A749LNC3</accession>
<reference evidence="2" key="2">
    <citation type="submission" date="2020-02" db="EMBL/GenBank/DDBJ databases">
        <authorList>
            <consortium name="NCBI Pathogen Detection Project"/>
        </authorList>
    </citation>
    <scope>NUCLEOTIDE SEQUENCE</scope>
    <source>
        <strain evidence="2">MA.110 VAN-23</strain>
        <strain evidence="1">MA.AU149 SUB-73</strain>
    </source>
</reference>
<reference evidence="2" key="1">
    <citation type="journal article" date="2018" name="Genome Biol.">
        <title>SKESA: strategic k-mer extension for scrupulous assemblies.</title>
        <authorList>
            <person name="Souvorov A."/>
            <person name="Agarwala R."/>
            <person name="Lipman D.J."/>
        </authorList>
    </citation>
    <scope>NUCLEOTIDE SEQUENCE</scope>
    <source>
        <strain evidence="2">MA.110 VAN-23</strain>
        <strain evidence="1">MA.AU149 SUB-73</strain>
    </source>
</reference>
<comment type="caution">
    <text evidence="2">The sequence shown here is derived from an EMBL/GenBank/DDBJ whole genome shotgun (WGS) entry which is preliminary data.</text>
</comment>
<evidence type="ECO:0000313" key="2">
    <source>
        <dbReference type="EMBL" id="HAF5773144.1"/>
    </source>
</evidence>
<organism evidence="2">
    <name type="scientific">Salmonella enterica</name>
    <name type="common">Salmonella choleraesuis</name>
    <dbReference type="NCBI Taxonomy" id="28901"/>
    <lineage>
        <taxon>Bacteria</taxon>
        <taxon>Pseudomonadati</taxon>
        <taxon>Pseudomonadota</taxon>
        <taxon>Gammaproteobacteria</taxon>
        <taxon>Enterobacterales</taxon>
        <taxon>Enterobacteriaceae</taxon>
        <taxon>Salmonella</taxon>
    </lineage>
</organism>
<evidence type="ECO:0000313" key="1">
    <source>
        <dbReference type="EMBL" id="HAF2594842.1"/>
    </source>
</evidence>
<dbReference type="AlphaFoldDB" id="A0A749LNC3"/>
<protein>
    <submittedName>
        <fullName evidence="2">Uncharacterized protein</fullName>
    </submittedName>
</protein>
<sequence length="55" mass="6245">MLLMLHWLPDVVFSAFFVTRHAGAKKSASLLPSPWYTSENMAIAEKSDYMKTGLR</sequence>
<dbReference type="EMBL" id="DAAURV010000019">
    <property type="protein sequence ID" value="HAF2594842.1"/>
    <property type="molecule type" value="Genomic_DNA"/>
</dbReference>
<dbReference type="EMBL" id="DAAVTD010000018">
    <property type="protein sequence ID" value="HAF5773144.1"/>
    <property type="molecule type" value="Genomic_DNA"/>
</dbReference>
<gene>
    <name evidence="1" type="ORF">G8N62_004010</name>
    <name evidence="2" type="ORF">G9E89_004452</name>
</gene>
<proteinExistence type="predicted"/>